<reference evidence="1" key="4">
    <citation type="submission" date="2019-03" db="UniProtKB">
        <authorList>
            <consortium name="EnsemblPlants"/>
        </authorList>
    </citation>
    <scope>IDENTIFICATION</scope>
</reference>
<dbReference type="Gramene" id="AET1Gv20058000.3">
    <property type="protein sequence ID" value="AET1Gv20058000.3"/>
    <property type="gene ID" value="AET1Gv20058000"/>
</dbReference>
<sequence>MVQAYIPSGLQSCLASEGCFRDGVDKDAHTVGPQVQGDRCPCWEDDDVGFRLVLQNDLPGLLDGLPHHLRPRLRLLNEEASGGGGLRRPRLP</sequence>
<evidence type="ECO:0000313" key="1">
    <source>
        <dbReference type="EnsemblPlants" id="AET1Gv20058000.3"/>
    </source>
</evidence>
<dbReference type="Proteomes" id="UP000015105">
    <property type="component" value="Chromosome 1D"/>
</dbReference>
<dbReference type="Gramene" id="AET1Gv20058000.2">
    <property type="protein sequence ID" value="AET1Gv20058000.2"/>
    <property type="gene ID" value="AET1Gv20058000"/>
</dbReference>
<reference evidence="2" key="2">
    <citation type="journal article" date="2017" name="Nat. Plants">
        <title>The Aegilops tauschii genome reveals multiple impacts of transposons.</title>
        <authorList>
            <person name="Zhao G."/>
            <person name="Zou C."/>
            <person name="Li K."/>
            <person name="Wang K."/>
            <person name="Li T."/>
            <person name="Gao L."/>
            <person name="Zhang X."/>
            <person name="Wang H."/>
            <person name="Yang Z."/>
            <person name="Liu X."/>
            <person name="Jiang W."/>
            <person name="Mao L."/>
            <person name="Kong X."/>
            <person name="Jiao Y."/>
            <person name="Jia J."/>
        </authorList>
    </citation>
    <scope>NUCLEOTIDE SEQUENCE [LARGE SCALE GENOMIC DNA]</scope>
    <source>
        <strain evidence="2">cv. AL8/78</strain>
    </source>
</reference>
<reference evidence="2" key="1">
    <citation type="journal article" date="2014" name="Science">
        <title>Ancient hybridizations among the ancestral genomes of bread wheat.</title>
        <authorList>
            <consortium name="International Wheat Genome Sequencing Consortium,"/>
            <person name="Marcussen T."/>
            <person name="Sandve S.R."/>
            <person name="Heier L."/>
            <person name="Spannagl M."/>
            <person name="Pfeifer M."/>
            <person name="Jakobsen K.S."/>
            <person name="Wulff B.B."/>
            <person name="Steuernagel B."/>
            <person name="Mayer K.F."/>
            <person name="Olsen O.A."/>
        </authorList>
    </citation>
    <scope>NUCLEOTIDE SEQUENCE [LARGE SCALE GENOMIC DNA]</scope>
    <source>
        <strain evidence="2">cv. AL8/78</strain>
    </source>
</reference>
<proteinExistence type="predicted"/>
<dbReference type="EnsemblPlants" id="AET1Gv20058000.2">
    <property type="protein sequence ID" value="AET1Gv20058000.2"/>
    <property type="gene ID" value="AET1Gv20058000"/>
</dbReference>
<reference evidence="1" key="5">
    <citation type="journal article" date="2021" name="G3 (Bethesda)">
        <title>Aegilops tauschii genome assembly Aet v5.0 features greater sequence contiguity and improved annotation.</title>
        <authorList>
            <person name="Wang L."/>
            <person name="Zhu T."/>
            <person name="Rodriguez J.C."/>
            <person name="Deal K.R."/>
            <person name="Dubcovsky J."/>
            <person name="McGuire P.E."/>
            <person name="Lux T."/>
            <person name="Spannagl M."/>
            <person name="Mayer K.F.X."/>
            <person name="Baldrich P."/>
            <person name="Meyers B.C."/>
            <person name="Huo N."/>
            <person name="Gu Y.Q."/>
            <person name="Zhou H."/>
            <person name="Devos K.M."/>
            <person name="Bennetzen J.L."/>
            <person name="Unver T."/>
            <person name="Budak H."/>
            <person name="Gulick P.J."/>
            <person name="Galiba G."/>
            <person name="Kalapos B."/>
            <person name="Nelson D.R."/>
            <person name="Li P."/>
            <person name="You F.M."/>
            <person name="Luo M.C."/>
            <person name="Dvorak J."/>
        </authorList>
    </citation>
    <scope>NUCLEOTIDE SEQUENCE [LARGE SCALE GENOMIC DNA]</scope>
    <source>
        <strain evidence="1">cv. AL8/78</strain>
    </source>
</reference>
<keyword evidence="2" id="KW-1185">Reference proteome</keyword>
<protein>
    <submittedName>
        <fullName evidence="1">Uncharacterized protein</fullName>
    </submittedName>
</protein>
<reference evidence="1" key="3">
    <citation type="journal article" date="2017" name="Nature">
        <title>Genome sequence of the progenitor of the wheat D genome Aegilops tauschii.</title>
        <authorList>
            <person name="Luo M.C."/>
            <person name="Gu Y.Q."/>
            <person name="Puiu D."/>
            <person name="Wang H."/>
            <person name="Twardziok S.O."/>
            <person name="Deal K.R."/>
            <person name="Huo N."/>
            <person name="Zhu T."/>
            <person name="Wang L."/>
            <person name="Wang Y."/>
            <person name="McGuire P.E."/>
            <person name="Liu S."/>
            <person name="Long H."/>
            <person name="Ramasamy R.K."/>
            <person name="Rodriguez J.C."/>
            <person name="Van S.L."/>
            <person name="Yuan L."/>
            <person name="Wang Z."/>
            <person name="Xia Z."/>
            <person name="Xiao L."/>
            <person name="Anderson O.D."/>
            <person name="Ouyang S."/>
            <person name="Liang Y."/>
            <person name="Zimin A.V."/>
            <person name="Pertea G."/>
            <person name="Qi P."/>
            <person name="Bennetzen J.L."/>
            <person name="Dai X."/>
            <person name="Dawson M.W."/>
            <person name="Muller H.G."/>
            <person name="Kugler K."/>
            <person name="Rivarola-Duarte L."/>
            <person name="Spannagl M."/>
            <person name="Mayer K.F.X."/>
            <person name="Lu F.H."/>
            <person name="Bevan M.W."/>
            <person name="Leroy P."/>
            <person name="Li P."/>
            <person name="You F.M."/>
            <person name="Sun Q."/>
            <person name="Liu Z."/>
            <person name="Lyons E."/>
            <person name="Wicker T."/>
            <person name="Salzberg S.L."/>
            <person name="Devos K.M."/>
            <person name="Dvorak J."/>
        </authorList>
    </citation>
    <scope>NUCLEOTIDE SEQUENCE [LARGE SCALE GENOMIC DNA]</scope>
    <source>
        <strain evidence="1">cv. AL8/78</strain>
    </source>
</reference>
<organism evidence="1 2">
    <name type="scientific">Aegilops tauschii subsp. strangulata</name>
    <name type="common">Goatgrass</name>
    <dbReference type="NCBI Taxonomy" id="200361"/>
    <lineage>
        <taxon>Eukaryota</taxon>
        <taxon>Viridiplantae</taxon>
        <taxon>Streptophyta</taxon>
        <taxon>Embryophyta</taxon>
        <taxon>Tracheophyta</taxon>
        <taxon>Spermatophyta</taxon>
        <taxon>Magnoliopsida</taxon>
        <taxon>Liliopsida</taxon>
        <taxon>Poales</taxon>
        <taxon>Poaceae</taxon>
        <taxon>BOP clade</taxon>
        <taxon>Pooideae</taxon>
        <taxon>Triticodae</taxon>
        <taxon>Triticeae</taxon>
        <taxon>Triticinae</taxon>
        <taxon>Aegilops</taxon>
    </lineage>
</organism>
<name>A0A452XLT1_AEGTS</name>
<evidence type="ECO:0000313" key="2">
    <source>
        <dbReference type="Proteomes" id="UP000015105"/>
    </source>
</evidence>
<dbReference type="AlphaFoldDB" id="A0A452XLT1"/>
<dbReference type="EnsemblPlants" id="AET1Gv20058000.3">
    <property type="protein sequence ID" value="AET1Gv20058000.3"/>
    <property type="gene ID" value="AET1Gv20058000"/>
</dbReference>
<accession>A0A452XLT1</accession>